<dbReference type="InterPro" id="IPR046960">
    <property type="entry name" value="PPR_At4g14850-like_plant"/>
</dbReference>
<feature type="compositionally biased region" description="Basic and acidic residues" evidence="3">
    <location>
        <begin position="781"/>
        <end position="790"/>
    </location>
</feature>
<feature type="region of interest" description="Disordered" evidence="3">
    <location>
        <begin position="774"/>
        <end position="795"/>
    </location>
</feature>
<evidence type="ECO:0000256" key="2">
    <source>
        <dbReference type="PROSITE-ProRule" id="PRU00708"/>
    </source>
</evidence>
<organism evidence="4 5">
    <name type="scientific">Fraxinus pennsylvanica</name>
    <dbReference type="NCBI Taxonomy" id="56036"/>
    <lineage>
        <taxon>Eukaryota</taxon>
        <taxon>Viridiplantae</taxon>
        <taxon>Streptophyta</taxon>
        <taxon>Embryophyta</taxon>
        <taxon>Tracheophyta</taxon>
        <taxon>Spermatophyta</taxon>
        <taxon>Magnoliopsida</taxon>
        <taxon>eudicotyledons</taxon>
        <taxon>Gunneridae</taxon>
        <taxon>Pentapetalae</taxon>
        <taxon>asterids</taxon>
        <taxon>lamiids</taxon>
        <taxon>Lamiales</taxon>
        <taxon>Oleaceae</taxon>
        <taxon>Oleeae</taxon>
        <taxon>Fraxinus</taxon>
    </lineage>
</organism>
<feature type="repeat" description="PPR" evidence="2">
    <location>
        <begin position="625"/>
        <end position="660"/>
    </location>
</feature>
<keyword evidence="5" id="KW-1185">Reference proteome</keyword>
<sequence>MNAFSSRLPRLLKESSPLLPENFASFLETCSNVNLLKKLHACICTRGLAGNNFLGSKLVKSYTRFNLLKESKWVFDKAVDKNLPLWISVIVGYFRGDNFDEVLRKYIELRRINIGNHSSALTFGLKSCVELGTFEFGRAIHVDGFKFGFSNEQFVGSSLIGFYSKFDHIEKAAKVFEEIINRDVVAYTSIITGYAHAADLCAYKAFRMASHMQWDGIEPNRVTLISLLHAASQLGALAEGKSIHGYGIRRGIGCLDEVFETSLMDMYIKCGDPNKAAAIFEKMDEKTIGSWNALISCHLQLGQPSKALNLFSQMVEEKFELDLITLANGLMSCANLGNLLAGKSIHSYILRSGIQLDLVTTTNLIDMYSKCKHLTEASEVFNRSEDKDSVLFNVMIAAYQCNGFPYRAMKTFNEMVMAGVRQHISTILSVLSSLCDIRDSRGGKCIHGYVLKLGFEANTEVANQLMNVYAKCGFIGCTRQVFEKLKIKDTISWTTLMMAYVNHNLADEAMTLFRLMLREKLHLDSVALTSVLQALNQLGIVSLVREVHCLAYRISVEEDIFIINSLITTYSRCGKLMMAINLFEHMSERHLSSWNTMITAYGMHGDCVQALKLFDQMRTEKISPDAVTFTSVLSACSHSGSLEKGLCIFWSMEKEYGVVPSEEHYGCVVDLLGRAGQIEEAYNLLKNFPSGQNASALRALLAASRVHGSTATGERIGRWLLNMEPQHPSIYCAVSNMYAGGGKWDDVARIGSIAKGRGLKRTTGFLELSPTQFGTSNGFMPKKDDAEKQQSRSSLQSHPCMDVSYNGLEIQFNCLSHGFSFETGIYIFRMELHNVFGRGTHCGNL</sequence>
<dbReference type="Pfam" id="PF01535">
    <property type="entry name" value="PPR"/>
    <property type="match status" value="7"/>
</dbReference>
<protein>
    <recommendedName>
        <fullName evidence="6">Pentatricopeptide repeat-containing protein</fullName>
    </recommendedName>
</protein>
<dbReference type="PROSITE" id="PS51375">
    <property type="entry name" value="PPR"/>
    <property type="match status" value="7"/>
</dbReference>
<dbReference type="PANTHER" id="PTHR47926">
    <property type="entry name" value="PENTATRICOPEPTIDE REPEAT-CONTAINING PROTEIN"/>
    <property type="match status" value="1"/>
</dbReference>
<feature type="repeat" description="PPR" evidence="2">
    <location>
        <begin position="183"/>
        <end position="219"/>
    </location>
</feature>
<evidence type="ECO:0008006" key="6">
    <source>
        <dbReference type="Google" id="ProtNLM"/>
    </source>
</evidence>
<gene>
    <name evidence="4" type="ORF">FPE_LOCUS32672</name>
</gene>
<feature type="repeat" description="PPR" evidence="2">
    <location>
        <begin position="388"/>
        <end position="422"/>
    </location>
</feature>
<dbReference type="Pfam" id="PF20431">
    <property type="entry name" value="E_motif"/>
    <property type="match status" value="1"/>
</dbReference>
<dbReference type="InterPro" id="IPR011990">
    <property type="entry name" value="TPR-like_helical_dom_sf"/>
</dbReference>
<evidence type="ECO:0000256" key="3">
    <source>
        <dbReference type="SAM" id="MobiDB-lite"/>
    </source>
</evidence>
<dbReference type="PANTHER" id="PTHR47926:SF452">
    <property type="entry name" value="PENTATRICOPEPTIDE REPEAT-CONTAINING PROTEIN"/>
    <property type="match status" value="1"/>
</dbReference>
<feature type="repeat" description="PPR" evidence="2">
    <location>
        <begin position="489"/>
        <end position="523"/>
    </location>
</feature>
<name>A0AAD2AHI4_9LAMI</name>
<evidence type="ECO:0000313" key="4">
    <source>
        <dbReference type="EMBL" id="CAI9785242.1"/>
    </source>
</evidence>
<dbReference type="GO" id="GO:0003729">
    <property type="term" value="F:mRNA binding"/>
    <property type="evidence" value="ECO:0007669"/>
    <property type="project" value="UniProtKB-ARBA"/>
</dbReference>
<evidence type="ECO:0000256" key="1">
    <source>
        <dbReference type="ARBA" id="ARBA00022737"/>
    </source>
</evidence>
<keyword evidence="1" id="KW-0677">Repeat</keyword>
<proteinExistence type="predicted"/>
<feature type="repeat" description="PPR" evidence="2">
    <location>
        <begin position="590"/>
        <end position="624"/>
    </location>
</feature>
<dbReference type="GO" id="GO:0009451">
    <property type="term" value="P:RNA modification"/>
    <property type="evidence" value="ECO:0007669"/>
    <property type="project" value="InterPro"/>
</dbReference>
<dbReference type="InterPro" id="IPR002885">
    <property type="entry name" value="PPR_rpt"/>
</dbReference>
<feature type="repeat" description="PPR" evidence="2">
    <location>
        <begin position="287"/>
        <end position="321"/>
    </location>
</feature>
<reference evidence="4" key="1">
    <citation type="submission" date="2023-05" db="EMBL/GenBank/DDBJ databases">
        <authorList>
            <person name="Huff M."/>
        </authorList>
    </citation>
    <scope>NUCLEOTIDE SEQUENCE</scope>
</reference>
<dbReference type="Pfam" id="PF13041">
    <property type="entry name" value="PPR_2"/>
    <property type="match status" value="1"/>
</dbReference>
<dbReference type="InterPro" id="IPR046848">
    <property type="entry name" value="E_motif"/>
</dbReference>
<dbReference type="Pfam" id="PF13812">
    <property type="entry name" value="PPR_3"/>
    <property type="match status" value="1"/>
</dbReference>
<dbReference type="EMBL" id="OU503056">
    <property type="protein sequence ID" value="CAI9785242.1"/>
    <property type="molecule type" value="Genomic_DNA"/>
</dbReference>
<dbReference type="NCBIfam" id="TIGR00756">
    <property type="entry name" value="PPR"/>
    <property type="match status" value="4"/>
</dbReference>
<feature type="repeat" description="PPR" evidence="2">
    <location>
        <begin position="559"/>
        <end position="589"/>
    </location>
</feature>
<evidence type="ECO:0000313" key="5">
    <source>
        <dbReference type="Proteomes" id="UP000834106"/>
    </source>
</evidence>
<dbReference type="AlphaFoldDB" id="A0AAD2AHI4"/>
<dbReference type="FunFam" id="1.25.40.10:FF:000090">
    <property type="entry name" value="Pentatricopeptide repeat-containing protein, chloroplastic"/>
    <property type="match status" value="1"/>
</dbReference>
<accession>A0AAD2AHI4</accession>
<dbReference type="FunFam" id="1.25.40.10:FF:000073">
    <property type="entry name" value="Pentatricopeptide repeat-containing protein chloroplastic"/>
    <property type="match status" value="1"/>
</dbReference>
<dbReference type="Proteomes" id="UP000834106">
    <property type="component" value="Chromosome 21"/>
</dbReference>
<dbReference type="Gene3D" id="1.25.40.10">
    <property type="entry name" value="Tetratricopeptide repeat domain"/>
    <property type="match status" value="5"/>
</dbReference>